<accession>B3RVP5</accession>
<dbReference type="GO" id="GO:0016925">
    <property type="term" value="P:protein sumoylation"/>
    <property type="evidence" value="ECO:0000318"/>
    <property type="project" value="GO_Central"/>
</dbReference>
<evidence type="ECO:0000256" key="6">
    <source>
        <dbReference type="ARBA" id="ARBA00022741"/>
    </source>
</evidence>
<comment type="pathway">
    <text evidence="2 11">Protein modification; protein sumoylation.</text>
</comment>
<keyword evidence="6 11" id="KW-0547">Nucleotide-binding</keyword>
<keyword evidence="5 11" id="KW-0479">Metal-binding</keyword>
<dbReference type="GO" id="GO:0016740">
    <property type="term" value="F:transferase activity"/>
    <property type="evidence" value="ECO:0007669"/>
    <property type="project" value="UniProtKB-KW"/>
</dbReference>
<evidence type="ECO:0000256" key="4">
    <source>
        <dbReference type="ARBA" id="ARBA00022679"/>
    </source>
</evidence>
<feature type="binding site" evidence="13">
    <location>
        <begin position="18"/>
        <end position="23"/>
    </location>
    <ligand>
        <name>ATP</name>
        <dbReference type="ChEBI" id="CHEBI:30616"/>
    </ligand>
</feature>
<dbReference type="InterPro" id="IPR023318">
    <property type="entry name" value="Ub_act_enz_dom_a_sf"/>
</dbReference>
<feature type="binding site" evidence="13">
    <location>
        <begin position="50"/>
        <end position="53"/>
    </location>
    <ligand>
        <name>ATP</name>
        <dbReference type="ChEBI" id="CHEBI:30616"/>
    </ligand>
</feature>
<dbReference type="InterPro" id="IPR030661">
    <property type="entry name" value="Uba2"/>
</dbReference>
<dbReference type="GO" id="GO:0005737">
    <property type="term" value="C:cytoplasm"/>
    <property type="evidence" value="ECO:0000318"/>
    <property type="project" value="GO_Central"/>
</dbReference>
<dbReference type="InParanoid" id="B3RVP5"/>
<dbReference type="GO" id="GO:0031510">
    <property type="term" value="C:SUMO activating enzyme complex"/>
    <property type="evidence" value="ECO:0000318"/>
    <property type="project" value="GO_Central"/>
</dbReference>
<feature type="binding site" evidence="13">
    <location>
        <position position="66"/>
    </location>
    <ligand>
        <name>ATP</name>
        <dbReference type="ChEBI" id="CHEBI:30616"/>
    </ligand>
</feature>
<dbReference type="PANTHER" id="PTHR10953">
    <property type="entry name" value="UBIQUITIN-ACTIVATING ENZYME E1"/>
    <property type="match status" value="1"/>
</dbReference>
<keyword evidence="9 11" id="KW-0067">ATP-binding</keyword>
<dbReference type="AlphaFoldDB" id="B3RVP5"/>
<dbReference type="InterPro" id="IPR028077">
    <property type="entry name" value="UAE_UbL_dom"/>
</dbReference>
<feature type="binding site" evidence="14">
    <location>
        <position position="160"/>
    </location>
    <ligand>
        <name>Zn(2+)</name>
        <dbReference type="ChEBI" id="CHEBI:29105"/>
    </ligand>
</feature>
<dbReference type="HOGENOM" id="CLU_013325_7_4_1"/>
<feature type="compositionally biased region" description="Polar residues" evidence="15">
    <location>
        <begin position="220"/>
        <end position="232"/>
    </location>
</feature>
<dbReference type="CDD" id="cd01489">
    <property type="entry name" value="Uba2_SUMO"/>
    <property type="match status" value="1"/>
</dbReference>
<evidence type="ECO:0000256" key="12">
    <source>
        <dbReference type="PIRSR" id="PIRSR039133-1"/>
    </source>
</evidence>
<dbReference type="PROSITE" id="PS51257">
    <property type="entry name" value="PROKAR_LIPOPROTEIN"/>
    <property type="match status" value="1"/>
</dbReference>
<keyword evidence="4" id="KW-0808">Transferase</keyword>
<evidence type="ECO:0000256" key="3">
    <source>
        <dbReference type="ARBA" id="ARBA00005673"/>
    </source>
</evidence>
<gene>
    <name evidence="18" type="ORF">TRIADDRAFT_24020</name>
</gene>
<dbReference type="Pfam" id="PF14732">
    <property type="entry name" value="UAE_UbL"/>
    <property type="match status" value="1"/>
</dbReference>
<evidence type="ECO:0000256" key="7">
    <source>
        <dbReference type="ARBA" id="ARBA00022786"/>
    </source>
</evidence>
<dbReference type="STRING" id="10228.B3RVP5"/>
<dbReference type="InterPro" id="IPR000594">
    <property type="entry name" value="ThiF_NAD_FAD-bd"/>
</dbReference>
<dbReference type="CTD" id="6752782"/>
<dbReference type="Gene3D" id="3.50.50.80">
    <property type="entry name" value="Ubiquitin-activating enzyme E1, inactive adenylation domain, subdomain 1"/>
    <property type="match status" value="1"/>
</dbReference>
<dbReference type="PANTHER" id="PTHR10953:SF5">
    <property type="entry name" value="SUMO-ACTIVATING ENZYME SUBUNIT 2"/>
    <property type="match status" value="1"/>
</dbReference>
<feature type="compositionally biased region" description="Acidic residues" evidence="15">
    <location>
        <begin position="207"/>
        <end position="217"/>
    </location>
</feature>
<evidence type="ECO:0000259" key="17">
    <source>
        <dbReference type="Pfam" id="PF14732"/>
    </source>
</evidence>
<comment type="subunit">
    <text evidence="11">Heterodimer.</text>
</comment>
<evidence type="ECO:0000256" key="10">
    <source>
        <dbReference type="ARBA" id="ARBA00023242"/>
    </source>
</evidence>
<dbReference type="PhylomeDB" id="B3RVP5"/>
<evidence type="ECO:0000256" key="5">
    <source>
        <dbReference type="ARBA" id="ARBA00022723"/>
    </source>
</evidence>
<dbReference type="Proteomes" id="UP000009022">
    <property type="component" value="Unassembled WGS sequence"/>
</dbReference>
<dbReference type="InterPro" id="IPR035985">
    <property type="entry name" value="Ubiquitin-activating_enz"/>
</dbReference>
<evidence type="ECO:0000313" key="19">
    <source>
        <dbReference type="Proteomes" id="UP000009022"/>
    </source>
</evidence>
<dbReference type="InterPro" id="IPR045886">
    <property type="entry name" value="ThiF/MoeB/HesA"/>
</dbReference>
<dbReference type="Gene3D" id="1.10.10.520">
    <property type="entry name" value="Ubiquitin activating enzymes (Uba3). Chain: B, domain 2"/>
    <property type="match status" value="1"/>
</dbReference>
<feature type="binding site" evidence="13">
    <location>
        <begin position="89"/>
        <end position="90"/>
    </location>
    <ligand>
        <name>ATP</name>
        <dbReference type="ChEBI" id="CHEBI:30616"/>
    </ligand>
</feature>
<feature type="binding site" evidence="14">
    <location>
        <position position="429"/>
    </location>
    <ligand>
        <name>Zn(2+)</name>
        <dbReference type="ChEBI" id="CHEBI:29105"/>
    </ligand>
</feature>
<evidence type="ECO:0000256" key="1">
    <source>
        <dbReference type="ARBA" id="ARBA00004123"/>
    </source>
</evidence>
<dbReference type="KEGG" id="tad:TRIADDRAFT_24020"/>
<evidence type="ECO:0000256" key="11">
    <source>
        <dbReference type="PIRNR" id="PIRNR039133"/>
    </source>
</evidence>
<evidence type="ECO:0000256" key="2">
    <source>
        <dbReference type="ARBA" id="ARBA00004718"/>
    </source>
</evidence>
<dbReference type="eggNOG" id="KOG2013">
    <property type="taxonomic scope" value="Eukaryota"/>
</dbReference>
<organism evidence="18 19">
    <name type="scientific">Trichoplax adhaerens</name>
    <name type="common">Trichoplax reptans</name>
    <dbReference type="NCBI Taxonomy" id="10228"/>
    <lineage>
        <taxon>Eukaryota</taxon>
        <taxon>Metazoa</taxon>
        <taxon>Placozoa</taxon>
        <taxon>Uniplacotomia</taxon>
        <taxon>Trichoplacea</taxon>
        <taxon>Trichoplacidae</taxon>
        <taxon>Trichoplax</taxon>
    </lineage>
</organism>
<feature type="binding site" evidence="13">
    <location>
        <begin position="111"/>
        <end position="116"/>
    </location>
    <ligand>
        <name>ATP</name>
        <dbReference type="ChEBI" id="CHEBI:30616"/>
    </ligand>
</feature>
<dbReference type="PIRSF" id="PIRSF039133">
    <property type="entry name" value="SUMO_E1B"/>
    <property type="match status" value="1"/>
</dbReference>
<protein>
    <recommendedName>
        <fullName evidence="11">SUMO-activating enzyme subunit</fullName>
    </recommendedName>
</protein>
<proteinExistence type="inferred from homology"/>
<dbReference type="InterPro" id="IPR042449">
    <property type="entry name" value="Ub-E1_IAD_1"/>
</dbReference>
<feature type="binding site" evidence="14">
    <location>
        <position position="163"/>
    </location>
    <ligand>
        <name>Zn(2+)</name>
        <dbReference type="ChEBI" id="CHEBI:29105"/>
    </ligand>
</feature>
<comment type="similarity">
    <text evidence="3 11">Belongs to the ubiquitin-activating E1 family.</text>
</comment>
<dbReference type="GO" id="GO:0005524">
    <property type="term" value="F:ATP binding"/>
    <property type="evidence" value="ECO:0007669"/>
    <property type="project" value="UniProtKB-UniRule"/>
</dbReference>
<keyword evidence="10" id="KW-0539">Nucleus</keyword>
<feature type="binding site" evidence="14">
    <location>
        <position position="432"/>
    </location>
    <ligand>
        <name>Zn(2+)</name>
        <dbReference type="ChEBI" id="CHEBI:29105"/>
    </ligand>
</feature>
<dbReference type="FunFam" id="3.50.50.80:FF:000002">
    <property type="entry name" value="SUMO-activating enzyme subunit 2"/>
    <property type="match status" value="1"/>
</dbReference>
<dbReference type="GeneID" id="6752782"/>
<dbReference type="EMBL" id="DS985244">
    <property type="protein sequence ID" value="EDV26032.1"/>
    <property type="molecule type" value="Genomic_DNA"/>
</dbReference>
<feature type="active site" description="Glycyl thioester intermediate" evidence="12">
    <location>
        <position position="175"/>
    </location>
</feature>
<comment type="subcellular location">
    <subcellularLocation>
        <location evidence="1">Nucleus</location>
    </subcellularLocation>
</comment>
<dbReference type="Pfam" id="PF00899">
    <property type="entry name" value="ThiF"/>
    <property type="match status" value="1"/>
</dbReference>
<sequence length="551" mass="62260">MLTQLRKQLFECRVLVVGAGGIGCELIKNLVMTGFHNIELVDLDTIDVSNLNRQFLFRKEHVGQSKAKVAKENALRFNPDVNILARHDSIINPDYDVDYFRQFTIVLNALDNRAARNHVNRMCLAADVPLIESGSAGYLGQVTVIKKANFLYNNYGETECYECQPKPTQKSYPSCTIRNTPTEPIHCIVWAKHLFNQLFAELDEDNEVTPDAEDPEATDANKQIDQGSDSNLKISTRPWAESVGYDPQLLLRKLFQDDIKYLLKMDKLWQKRKPPVPLDFDNLLEGDSCFINDNTVLKDQLVWNIHECVQEFLHSVTSLKKRLEMSKSYLIWDKDDDVAMHFVASSANVRAHVFGIPLKSLFDVKSMAGNIIPAIATTNAIVAGLIVTEALKILKGRLDLCRTVIMYKNNLTMKKLIIPCLLEKPNKGCYVCSSKPEVCIRINIDDITIRHLGEEILKKRIGMIAPDVEVDDGSGIILISSEEGETEDIINCKLSQFGIRNGSQLKADDFLQNYSLKLKVIHEYVLMPPRLLFISSSKLTIVKSIIFTAIL</sequence>
<dbReference type="OrthoDB" id="10255449at2759"/>
<feature type="domain" description="Ubiquitin/SUMO-activating enzyme ubiquitin-like" evidence="17">
    <location>
        <begin position="441"/>
        <end position="523"/>
    </location>
</feature>
<dbReference type="Gene3D" id="3.10.290.20">
    <property type="entry name" value="Ubiquitin-like 2 activating enzyme e1b. Chain: B, domain 3"/>
    <property type="match status" value="1"/>
</dbReference>
<evidence type="ECO:0000256" key="14">
    <source>
        <dbReference type="PIRSR" id="PIRSR039133-3"/>
    </source>
</evidence>
<name>B3RVP5_TRIAD</name>
<dbReference type="FunFam" id="3.40.50.720:FF:000618">
    <property type="entry name" value="SUMO-activating enzyme subunit 2"/>
    <property type="match status" value="1"/>
</dbReference>
<keyword evidence="7 11" id="KW-0833">Ubl conjugation pathway</keyword>
<feature type="binding site" evidence="13">
    <location>
        <position position="42"/>
    </location>
    <ligand>
        <name>ATP</name>
        <dbReference type="ChEBI" id="CHEBI:30616"/>
    </ligand>
</feature>
<evidence type="ECO:0000256" key="15">
    <source>
        <dbReference type="SAM" id="MobiDB-lite"/>
    </source>
</evidence>
<evidence type="ECO:0000256" key="8">
    <source>
        <dbReference type="ARBA" id="ARBA00022833"/>
    </source>
</evidence>
<keyword evidence="8 11" id="KW-0862">Zinc</keyword>
<dbReference type="GO" id="GO:0019948">
    <property type="term" value="F:SUMO activating enzyme activity"/>
    <property type="evidence" value="ECO:0000318"/>
    <property type="project" value="GO_Central"/>
</dbReference>
<evidence type="ECO:0000259" key="16">
    <source>
        <dbReference type="Pfam" id="PF00899"/>
    </source>
</evidence>
<evidence type="ECO:0000313" key="18">
    <source>
        <dbReference type="EMBL" id="EDV26032.1"/>
    </source>
</evidence>
<evidence type="ECO:0000256" key="9">
    <source>
        <dbReference type="ARBA" id="ARBA00022840"/>
    </source>
</evidence>
<evidence type="ECO:0000256" key="13">
    <source>
        <dbReference type="PIRSR" id="PIRSR039133-2"/>
    </source>
</evidence>
<dbReference type="GO" id="GO:0046872">
    <property type="term" value="F:metal ion binding"/>
    <property type="evidence" value="ECO:0007669"/>
    <property type="project" value="UniProtKB-KW"/>
</dbReference>
<dbReference type="UniPathway" id="UPA00886"/>
<feature type="domain" description="THIF-type NAD/FAD binding fold" evidence="16">
    <location>
        <begin position="6"/>
        <end position="429"/>
    </location>
</feature>
<dbReference type="SUPFAM" id="SSF69572">
    <property type="entry name" value="Activating enzymes of the ubiquitin-like proteins"/>
    <property type="match status" value="1"/>
</dbReference>
<feature type="region of interest" description="Disordered" evidence="15">
    <location>
        <begin position="207"/>
        <end position="232"/>
    </location>
</feature>
<keyword evidence="19" id="KW-1185">Reference proteome</keyword>
<dbReference type="OMA" id="TPSEHIH"/>
<reference evidence="18 19" key="1">
    <citation type="journal article" date="2008" name="Nature">
        <title>The Trichoplax genome and the nature of placozoans.</title>
        <authorList>
            <person name="Srivastava M."/>
            <person name="Begovic E."/>
            <person name="Chapman J."/>
            <person name="Putnam N.H."/>
            <person name="Hellsten U."/>
            <person name="Kawashima T."/>
            <person name="Kuo A."/>
            <person name="Mitros T."/>
            <person name="Salamov A."/>
            <person name="Carpenter M.L."/>
            <person name="Signorovitch A.Y."/>
            <person name="Moreno M.A."/>
            <person name="Kamm K."/>
            <person name="Grimwood J."/>
            <person name="Schmutz J."/>
            <person name="Shapiro H."/>
            <person name="Grigoriev I.V."/>
            <person name="Buss L.W."/>
            <person name="Schierwater B."/>
            <person name="Dellaporta S.L."/>
            <person name="Rokhsar D.S."/>
        </authorList>
    </citation>
    <scope>NUCLEOTIDE SEQUENCE [LARGE SCALE GENOMIC DNA]</scope>
    <source>
        <strain evidence="18 19">Grell-BS-1999</strain>
    </source>
</reference>
<dbReference type="RefSeq" id="XP_002112065.1">
    <property type="nucleotide sequence ID" value="XM_002112029.1"/>
</dbReference>